<sequence length="225" mass="24799">MAPIGKLYGLALQQQTTAILSAAAIAGLEIDVAPCEFGVTNKEPEFVQKFPQGKIPAFEDDEGFKLTEGAAIARYVSFLASESGLLGRNAKEAALVDQWVHFSESEILGVTAIFYTALMAKILPGYTIEQHEFHVQRITRSLQYLEDYLATRRSRFIVNDSITLADIFVAGAAKRAGQTVCGSAERERTFPHVFAYYAKVASDERIKALFGQPTFIERPLTVQAE</sequence>
<dbReference type="AlphaFoldDB" id="A0A0C3D113"/>
<accession>A0A0C3D113</accession>
<dbReference type="Proteomes" id="UP000053989">
    <property type="component" value="Unassembled WGS sequence"/>
</dbReference>
<feature type="domain" description="GST C-terminal" evidence="2">
    <location>
        <begin position="89"/>
        <end position="220"/>
    </location>
</feature>
<dbReference type="Gene3D" id="1.20.1050.10">
    <property type="match status" value="1"/>
</dbReference>
<dbReference type="InterPro" id="IPR036282">
    <property type="entry name" value="Glutathione-S-Trfase_C_sf"/>
</dbReference>
<name>A0A0C3D113_9AGAM</name>
<dbReference type="SUPFAM" id="SSF47616">
    <property type="entry name" value="GST C-terminal domain-like"/>
    <property type="match status" value="1"/>
</dbReference>
<dbReference type="HOGENOM" id="CLU_011226_3_2_1"/>
<reference evidence="4" key="2">
    <citation type="submission" date="2015-01" db="EMBL/GenBank/DDBJ databases">
        <title>Evolutionary Origins and Diversification of the Mycorrhizal Mutualists.</title>
        <authorList>
            <consortium name="DOE Joint Genome Institute"/>
            <consortium name="Mycorrhizal Genomics Consortium"/>
            <person name="Kohler A."/>
            <person name="Kuo A."/>
            <person name="Nagy L.G."/>
            <person name="Floudas D."/>
            <person name="Copeland A."/>
            <person name="Barry K.W."/>
            <person name="Cichocki N."/>
            <person name="Veneault-Fourrey C."/>
            <person name="LaButti K."/>
            <person name="Lindquist E.A."/>
            <person name="Lipzen A."/>
            <person name="Lundell T."/>
            <person name="Morin E."/>
            <person name="Murat C."/>
            <person name="Riley R."/>
            <person name="Ohm R."/>
            <person name="Sun H."/>
            <person name="Tunlid A."/>
            <person name="Henrissat B."/>
            <person name="Grigoriev I.V."/>
            <person name="Hibbett D.S."/>
            <person name="Martin F."/>
        </authorList>
    </citation>
    <scope>NUCLEOTIDE SEQUENCE [LARGE SCALE GENOMIC DNA]</scope>
    <source>
        <strain evidence="4">Foug A</strain>
    </source>
</reference>
<dbReference type="GO" id="GO:0005737">
    <property type="term" value="C:cytoplasm"/>
    <property type="evidence" value="ECO:0007669"/>
    <property type="project" value="TreeGrafter"/>
</dbReference>
<dbReference type="STRING" id="1036808.A0A0C3D113"/>
<dbReference type="InterPro" id="IPR050802">
    <property type="entry name" value="EF-GSTs"/>
</dbReference>
<dbReference type="SUPFAM" id="SSF52833">
    <property type="entry name" value="Thioredoxin-like"/>
    <property type="match status" value="1"/>
</dbReference>
<dbReference type="InterPro" id="IPR010987">
    <property type="entry name" value="Glutathione-S-Trfase_C-like"/>
</dbReference>
<protein>
    <recommendedName>
        <fullName evidence="5">Elongation factor 1-gamma</fullName>
    </recommendedName>
</protein>
<reference evidence="3 4" key="1">
    <citation type="submission" date="2014-04" db="EMBL/GenBank/DDBJ databases">
        <authorList>
            <consortium name="DOE Joint Genome Institute"/>
            <person name="Kuo A."/>
            <person name="Kohler A."/>
            <person name="Nagy L.G."/>
            <person name="Floudas D."/>
            <person name="Copeland A."/>
            <person name="Barry K.W."/>
            <person name="Cichocki N."/>
            <person name="Veneault-Fourrey C."/>
            <person name="LaButti K."/>
            <person name="Lindquist E.A."/>
            <person name="Lipzen A."/>
            <person name="Lundell T."/>
            <person name="Morin E."/>
            <person name="Murat C."/>
            <person name="Sun H."/>
            <person name="Tunlid A."/>
            <person name="Henrissat B."/>
            <person name="Grigoriev I.V."/>
            <person name="Hibbett D.S."/>
            <person name="Martin F."/>
            <person name="Nordberg H.P."/>
            <person name="Cantor M.N."/>
            <person name="Hua S.X."/>
        </authorList>
    </citation>
    <scope>NUCLEOTIDE SEQUENCE [LARGE SCALE GENOMIC DNA]</scope>
    <source>
        <strain evidence="3 4">Foug A</strain>
    </source>
</reference>
<keyword evidence="4" id="KW-1185">Reference proteome</keyword>
<dbReference type="FunFam" id="3.40.30.10:FF:000142">
    <property type="entry name" value="Elongation factor 1 gamma"/>
    <property type="match status" value="1"/>
</dbReference>
<dbReference type="InterPro" id="IPR040079">
    <property type="entry name" value="Glutathione_S-Trfase"/>
</dbReference>
<dbReference type="PANTHER" id="PTHR43986">
    <property type="entry name" value="ELONGATION FACTOR 1-GAMMA"/>
    <property type="match status" value="1"/>
</dbReference>
<evidence type="ECO:0000259" key="1">
    <source>
        <dbReference type="PROSITE" id="PS50404"/>
    </source>
</evidence>
<dbReference type="Gene3D" id="3.40.30.10">
    <property type="entry name" value="Glutaredoxin"/>
    <property type="match status" value="1"/>
</dbReference>
<dbReference type="InterPro" id="IPR004045">
    <property type="entry name" value="Glutathione_S-Trfase_N"/>
</dbReference>
<dbReference type="GO" id="GO:0006414">
    <property type="term" value="P:translational elongation"/>
    <property type="evidence" value="ECO:0007669"/>
    <property type="project" value="TreeGrafter"/>
</dbReference>
<dbReference type="Pfam" id="PF02798">
    <property type="entry name" value="GST_N"/>
    <property type="match status" value="1"/>
</dbReference>
<evidence type="ECO:0000313" key="3">
    <source>
        <dbReference type="EMBL" id="KIM54515.1"/>
    </source>
</evidence>
<evidence type="ECO:0000259" key="2">
    <source>
        <dbReference type="PROSITE" id="PS50405"/>
    </source>
</evidence>
<dbReference type="Pfam" id="PF14497">
    <property type="entry name" value="GST_C_3"/>
    <property type="match status" value="1"/>
</dbReference>
<evidence type="ECO:0008006" key="5">
    <source>
        <dbReference type="Google" id="ProtNLM"/>
    </source>
</evidence>
<dbReference type="EMBL" id="KN822153">
    <property type="protein sequence ID" value="KIM54515.1"/>
    <property type="molecule type" value="Genomic_DNA"/>
</dbReference>
<dbReference type="GO" id="GO:0005634">
    <property type="term" value="C:nucleus"/>
    <property type="evidence" value="ECO:0007669"/>
    <property type="project" value="TreeGrafter"/>
</dbReference>
<dbReference type="CDD" id="cd03044">
    <property type="entry name" value="GST_N_EF1Bgamma"/>
    <property type="match status" value="1"/>
</dbReference>
<proteinExistence type="predicted"/>
<dbReference type="SFLD" id="SFLDG00358">
    <property type="entry name" value="Main_(cytGST)"/>
    <property type="match status" value="1"/>
</dbReference>
<gene>
    <name evidence="3" type="ORF">SCLCIDRAFT_11261</name>
</gene>
<feature type="domain" description="GST N-terminal" evidence="1">
    <location>
        <begin position="3"/>
        <end position="84"/>
    </location>
</feature>
<organism evidence="3 4">
    <name type="scientific">Scleroderma citrinum Foug A</name>
    <dbReference type="NCBI Taxonomy" id="1036808"/>
    <lineage>
        <taxon>Eukaryota</taxon>
        <taxon>Fungi</taxon>
        <taxon>Dikarya</taxon>
        <taxon>Basidiomycota</taxon>
        <taxon>Agaricomycotina</taxon>
        <taxon>Agaricomycetes</taxon>
        <taxon>Agaricomycetidae</taxon>
        <taxon>Boletales</taxon>
        <taxon>Sclerodermatineae</taxon>
        <taxon>Sclerodermataceae</taxon>
        <taxon>Scleroderma</taxon>
    </lineage>
</organism>
<dbReference type="PROSITE" id="PS50405">
    <property type="entry name" value="GST_CTER"/>
    <property type="match status" value="1"/>
</dbReference>
<dbReference type="InParanoid" id="A0A0C3D113"/>
<dbReference type="PANTHER" id="PTHR43986:SF1">
    <property type="entry name" value="ELONGATION FACTOR 1-GAMMA"/>
    <property type="match status" value="1"/>
</dbReference>
<dbReference type="PROSITE" id="PS50404">
    <property type="entry name" value="GST_NTER"/>
    <property type="match status" value="1"/>
</dbReference>
<dbReference type="InterPro" id="IPR004046">
    <property type="entry name" value="GST_C"/>
</dbReference>
<dbReference type="InterPro" id="IPR036249">
    <property type="entry name" value="Thioredoxin-like_sf"/>
</dbReference>
<evidence type="ECO:0000313" key="4">
    <source>
        <dbReference type="Proteomes" id="UP000053989"/>
    </source>
</evidence>
<dbReference type="OrthoDB" id="249703at2759"/>
<dbReference type="SFLD" id="SFLDS00019">
    <property type="entry name" value="Glutathione_Transferase_(cytos"/>
    <property type="match status" value="1"/>
</dbReference>